<dbReference type="Gene3D" id="3.40.50.1820">
    <property type="entry name" value="alpha/beta hydrolase"/>
    <property type="match status" value="1"/>
</dbReference>
<keyword evidence="2" id="KW-0472">Membrane</keyword>
<evidence type="ECO:0000256" key="1">
    <source>
        <dbReference type="SAM" id="MobiDB-lite"/>
    </source>
</evidence>
<evidence type="ECO:0008006" key="5">
    <source>
        <dbReference type="Google" id="ProtNLM"/>
    </source>
</evidence>
<keyword evidence="4" id="KW-1185">Reference proteome</keyword>
<organism evidence="3 4">
    <name type="scientific">Cyphellophora attinorum</name>
    <dbReference type="NCBI Taxonomy" id="1664694"/>
    <lineage>
        <taxon>Eukaryota</taxon>
        <taxon>Fungi</taxon>
        <taxon>Dikarya</taxon>
        <taxon>Ascomycota</taxon>
        <taxon>Pezizomycotina</taxon>
        <taxon>Eurotiomycetes</taxon>
        <taxon>Chaetothyriomycetidae</taxon>
        <taxon>Chaetothyriales</taxon>
        <taxon>Cyphellophoraceae</taxon>
        <taxon>Cyphellophora</taxon>
    </lineage>
</organism>
<comment type="caution">
    <text evidence="3">The sequence shown here is derived from an EMBL/GenBank/DDBJ whole genome shotgun (WGS) entry which is preliminary data.</text>
</comment>
<evidence type="ECO:0000313" key="4">
    <source>
        <dbReference type="Proteomes" id="UP000038010"/>
    </source>
</evidence>
<keyword evidence="2" id="KW-1133">Transmembrane helix</keyword>
<dbReference type="STRING" id="1664694.A0A0N0NPT6"/>
<dbReference type="AlphaFoldDB" id="A0A0N0NPT6"/>
<keyword evidence="2" id="KW-0812">Transmembrane</keyword>
<sequence length="538" mass="60095">MSLWGSSKNGEPREAEDDSHPRPTSSSREERDSTEEPTERTRLIAQRRPPPAGGYLDPDDPAVSPYNLWSVRAVRFFEVFFLMITFLWWVVLFISIFVSPPGMHSRGSGFFDVSYTTLTVGNIIIALLFFAVPSTPMGVLSFIISILLIVNMIIILVAPRIRLEEGWPGIASVVWAAIIGLYNILANRTVRWGKAEEEARLTGREEQRRTLKEWLAVLLATIFMVIFALIAVLLTATVSLRARDATLPAPGHRYLVDGDKYQVHVACVGNQTYDKKGNANPTVLLEGGYMPVEDSFEDWVYEAYQNGTIERYCYWDRPGLGWSDNAPSPHSASMSADALSEALAIAGEEGPWVLVSAGIGGIYSRVFSARHPRAIAGIMLIDALHEDLLYQIGNPGTGFLLWARGFISPLGLDRLPGALFKGRSREDRVYGKSSYQGGKFIKNKLQENLVADGLTKNEVLSARNIQQPEVPLTVVSSGVHINKDKDWKRRQEDLTKITDNLVEWRIVKKAPAEEVWRTEEGRYELGDALKKLMKAKSK</sequence>
<dbReference type="Pfam" id="PF10329">
    <property type="entry name" value="DUF2417"/>
    <property type="match status" value="1"/>
</dbReference>
<feature type="compositionally biased region" description="Basic and acidic residues" evidence="1">
    <location>
        <begin position="10"/>
        <end position="31"/>
    </location>
</feature>
<feature type="region of interest" description="Disordered" evidence="1">
    <location>
        <begin position="1"/>
        <end position="58"/>
    </location>
</feature>
<feature type="transmembrane region" description="Helical" evidence="2">
    <location>
        <begin position="167"/>
        <end position="185"/>
    </location>
</feature>
<dbReference type="GeneID" id="28733798"/>
<proteinExistence type="predicted"/>
<evidence type="ECO:0000256" key="2">
    <source>
        <dbReference type="SAM" id="Phobius"/>
    </source>
</evidence>
<dbReference type="SUPFAM" id="SSF53474">
    <property type="entry name" value="alpha/beta-Hydrolases"/>
    <property type="match status" value="1"/>
</dbReference>
<feature type="transmembrane region" description="Helical" evidence="2">
    <location>
        <begin position="76"/>
        <end position="98"/>
    </location>
</feature>
<dbReference type="InterPro" id="IPR029058">
    <property type="entry name" value="AB_hydrolase_fold"/>
</dbReference>
<protein>
    <recommendedName>
        <fullName evidence="5">Mitochondrial integral membrane protein</fullName>
    </recommendedName>
</protein>
<feature type="transmembrane region" description="Helical" evidence="2">
    <location>
        <begin position="214"/>
        <end position="234"/>
    </location>
</feature>
<dbReference type="Proteomes" id="UP000038010">
    <property type="component" value="Unassembled WGS sequence"/>
</dbReference>
<accession>A0A0N0NPT6</accession>
<dbReference type="InterPro" id="IPR019431">
    <property type="entry name" value="DUF2417"/>
</dbReference>
<dbReference type="VEuPathDB" id="FungiDB:AB675_1986"/>
<reference evidence="3 4" key="1">
    <citation type="submission" date="2015-06" db="EMBL/GenBank/DDBJ databases">
        <title>Draft genome of the ant-associated black yeast Phialophora attae CBS 131958.</title>
        <authorList>
            <person name="Moreno L.F."/>
            <person name="Stielow B.J."/>
            <person name="de Hoog S."/>
            <person name="Vicente V.A."/>
            <person name="Weiss V.A."/>
            <person name="de Vries M."/>
            <person name="Cruz L.M."/>
            <person name="Souza E.M."/>
        </authorList>
    </citation>
    <scope>NUCLEOTIDE SEQUENCE [LARGE SCALE GENOMIC DNA]</scope>
    <source>
        <strain evidence="3 4">CBS 131958</strain>
    </source>
</reference>
<name>A0A0N0NPT6_9EURO</name>
<feature type="transmembrane region" description="Helical" evidence="2">
    <location>
        <begin position="139"/>
        <end position="161"/>
    </location>
</feature>
<dbReference type="OrthoDB" id="164921at2759"/>
<gene>
    <name evidence="3" type="ORF">AB675_1986</name>
</gene>
<dbReference type="RefSeq" id="XP_018002882.1">
    <property type="nucleotide sequence ID" value="XM_018141918.1"/>
</dbReference>
<feature type="transmembrane region" description="Helical" evidence="2">
    <location>
        <begin position="110"/>
        <end position="132"/>
    </location>
</feature>
<evidence type="ECO:0000313" key="3">
    <source>
        <dbReference type="EMBL" id="KPI42919.1"/>
    </source>
</evidence>
<dbReference type="EMBL" id="LFJN01000006">
    <property type="protein sequence ID" value="KPI42919.1"/>
    <property type="molecule type" value="Genomic_DNA"/>
</dbReference>